<evidence type="ECO:0000256" key="1">
    <source>
        <dbReference type="ARBA" id="ARBA00022618"/>
    </source>
</evidence>
<comment type="caution">
    <text evidence="6">The sequence shown here is derived from an EMBL/GenBank/DDBJ whole genome shotgun (WGS) entry which is preliminary data.</text>
</comment>
<comment type="similarity">
    <text evidence="5">Belongs to the SepF family.</text>
</comment>
<dbReference type="GO" id="GO:0005737">
    <property type="term" value="C:cytoplasm"/>
    <property type="evidence" value="ECO:0007669"/>
    <property type="project" value="UniProtKB-SubCell"/>
</dbReference>
<dbReference type="RefSeq" id="WP_250861889.1">
    <property type="nucleotide sequence ID" value="NZ_JAGSOJ010000007.1"/>
</dbReference>
<evidence type="ECO:0000256" key="2">
    <source>
        <dbReference type="ARBA" id="ARBA00023210"/>
    </source>
</evidence>
<comment type="function">
    <text evidence="4 5">Cell division protein that is part of the divisome complex and is recruited early to the Z-ring. Probably stimulates Z-ring formation, perhaps through the cross-linking of FtsZ protofilaments. Its function overlaps with FtsA.</text>
</comment>
<dbReference type="HAMAP" id="MF_01197">
    <property type="entry name" value="SepF"/>
    <property type="match status" value="1"/>
</dbReference>
<comment type="subcellular location">
    <subcellularLocation>
        <location evidence="5">Cytoplasm</location>
    </subcellularLocation>
    <text evidence="5">Localizes to the division site, in a FtsZ-dependent manner.</text>
</comment>
<keyword evidence="5" id="KW-0963">Cytoplasm</keyword>
<reference evidence="6" key="2">
    <citation type="submission" date="2021-04" db="EMBL/GenBank/DDBJ databases">
        <authorList>
            <person name="Dong X."/>
        </authorList>
    </citation>
    <scope>NUCLEOTIDE SEQUENCE</scope>
    <source>
        <strain evidence="6">ZWT</strain>
    </source>
</reference>
<sequence>MAKKKKGKFLNNMLGLHEEEYDEYDEFEEDEEFEDNEERIKPIRTHKINNVVDIQSAGASISSSSPRVFISKPADFEEATVIVDNLKSKKIVVVNTNSIDCNVGQRLLDFISGASYALSAELQQIDKGVYLLSPSNVEVNSSLKNELSSKGMFSFIK</sequence>
<dbReference type="Pfam" id="PF04472">
    <property type="entry name" value="SepF"/>
    <property type="match status" value="1"/>
</dbReference>
<keyword evidence="2 5" id="KW-0717">Septation</keyword>
<dbReference type="PANTHER" id="PTHR35798:SF1">
    <property type="entry name" value="CELL DIVISION PROTEIN SEPF"/>
    <property type="match status" value="1"/>
</dbReference>
<accession>A0A9J6PCT5</accession>
<dbReference type="AlphaFoldDB" id="A0A9J6PCT5"/>
<evidence type="ECO:0000313" key="6">
    <source>
        <dbReference type="EMBL" id="MCM1992717.1"/>
    </source>
</evidence>
<comment type="subunit">
    <text evidence="5">Homodimer. Interacts with FtsZ.</text>
</comment>
<evidence type="ECO:0000313" key="7">
    <source>
        <dbReference type="Proteomes" id="UP001056429"/>
    </source>
</evidence>
<protein>
    <recommendedName>
        <fullName evidence="5">Cell division protein SepF</fullName>
    </recommendedName>
</protein>
<keyword evidence="3 5" id="KW-0131">Cell cycle</keyword>
<dbReference type="EMBL" id="JAGSOJ010000007">
    <property type="protein sequence ID" value="MCM1992717.1"/>
    <property type="molecule type" value="Genomic_DNA"/>
</dbReference>
<evidence type="ECO:0000256" key="5">
    <source>
        <dbReference type="HAMAP-Rule" id="MF_01197"/>
    </source>
</evidence>
<dbReference type="GO" id="GO:0000917">
    <property type="term" value="P:division septum assembly"/>
    <property type="evidence" value="ECO:0007669"/>
    <property type="project" value="UniProtKB-KW"/>
</dbReference>
<dbReference type="Gene3D" id="3.30.110.150">
    <property type="entry name" value="SepF-like protein"/>
    <property type="match status" value="1"/>
</dbReference>
<dbReference type="Proteomes" id="UP001056429">
    <property type="component" value="Unassembled WGS sequence"/>
</dbReference>
<proteinExistence type="inferred from homology"/>
<dbReference type="InterPro" id="IPR023052">
    <property type="entry name" value="Cell_div_SepF"/>
</dbReference>
<dbReference type="GO" id="GO:0043093">
    <property type="term" value="P:FtsZ-dependent cytokinesis"/>
    <property type="evidence" value="ECO:0007669"/>
    <property type="project" value="UniProtKB-UniRule"/>
</dbReference>
<evidence type="ECO:0000256" key="4">
    <source>
        <dbReference type="ARBA" id="ARBA00044936"/>
    </source>
</evidence>
<organism evidence="6 7">
    <name type="scientific">Oceanirhabdus seepicola</name>
    <dbReference type="NCBI Taxonomy" id="2828781"/>
    <lineage>
        <taxon>Bacteria</taxon>
        <taxon>Bacillati</taxon>
        <taxon>Bacillota</taxon>
        <taxon>Clostridia</taxon>
        <taxon>Eubacteriales</taxon>
        <taxon>Clostridiaceae</taxon>
        <taxon>Oceanirhabdus</taxon>
    </lineage>
</organism>
<keyword evidence="7" id="KW-1185">Reference proteome</keyword>
<dbReference type="InterPro" id="IPR038594">
    <property type="entry name" value="SepF-like_sf"/>
</dbReference>
<evidence type="ECO:0000256" key="3">
    <source>
        <dbReference type="ARBA" id="ARBA00023306"/>
    </source>
</evidence>
<gene>
    <name evidence="5 6" type="primary">sepF</name>
    <name evidence="6" type="ORF">KDK92_23620</name>
</gene>
<name>A0A9J6PCT5_9CLOT</name>
<keyword evidence="1 5" id="KW-0132">Cell division</keyword>
<reference evidence="6" key="1">
    <citation type="journal article" date="2021" name="mSystems">
        <title>Bacteria and Archaea Synergistically Convert Glycine Betaine to Biogenic Methane in the Formosa Cold Seep of the South China Sea.</title>
        <authorList>
            <person name="Li L."/>
            <person name="Zhang W."/>
            <person name="Zhang S."/>
            <person name="Song L."/>
            <person name="Sun Q."/>
            <person name="Zhang H."/>
            <person name="Xiang H."/>
            <person name="Dong X."/>
        </authorList>
    </citation>
    <scope>NUCLEOTIDE SEQUENCE</scope>
    <source>
        <strain evidence="6">ZWT</strain>
    </source>
</reference>
<dbReference type="PANTHER" id="PTHR35798">
    <property type="entry name" value="CELL DIVISION PROTEIN SEPF"/>
    <property type="match status" value="1"/>
</dbReference>
<dbReference type="InterPro" id="IPR007561">
    <property type="entry name" value="Cell_div_SepF/SepF-rel"/>
</dbReference>